<reference evidence="1" key="2">
    <citation type="submission" date="2020-11" db="EMBL/GenBank/DDBJ databases">
        <authorList>
            <person name="McCartney M.A."/>
            <person name="Auch B."/>
            <person name="Kono T."/>
            <person name="Mallez S."/>
            <person name="Becker A."/>
            <person name="Gohl D.M."/>
            <person name="Silverstein K.A.T."/>
            <person name="Koren S."/>
            <person name="Bechman K.B."/>
            <person name="Herman A."/>
            <person name="Abrahante J.E."/>
            <person name="Garbe J."/>
        </authorList>
    </citation>
    <scope>NUCLEOTIDE SEQUENCE</scope>
    <source>
        <strain evidence="1">Duluth1</strain>
        <tissue evidence="1">Whole animal</tissue>
    </source>
</reference>
<accession>A0A9D4MDV4</accession>
<evidence type="ECO:0000313" key="2">
    <source>
        <dbReference type="Proteomes" id="UP000828390"/>
    </source>
</evidence>
<sequence length="132" mass="14728">MLKNYFTDLKLTLDKHDIKNKPKHICNVDETGVSLDHNPPKILAKVGRNPHCITSSKSATTTIVVAVSALGETIPPFIIFKGSVYALKSNAMWFPEQCTDLQLLGGQIQVYLENFFQPLYTACNGQTMHSYL</sequence>
<comment type="caution">
    <text evidence="1">The sequence shown here is derived from an EMBL/GenBank/DDBJ whole genome shotgun (WGS) entry which is preliminary data.</text>
</comment>
<keyword evidence="2" id="KW-1185">Reference proteome</keyword>
<proteinExistence type="predicted"/>
<dbReference type="Proteomes" id="UP000828390">
    <property type="component" value="Unassembled WGS sequence"/>
</dbReference>
<reference evidence="1" key="1">
    <citation type="journal article" date="2019" name="bioRxiv">
        <title>The Genome of the Zebra Mussel, Dreissena polymorpha: A Resource for Invasive Species Research.</title>
        <authorList>
            <person name="McCartney M.A."/>
            <person name="Auch B."/>
            <person name="Kono T."/>
            <person name="Mallez S."/>
            <person name="Zhang Y."/>
            <person name="Obille A."/>
            <person name="Becker A."/>
            <person name="Abrahante J.E."/>
            <person name="Garbe J."/>
            <person name="Badalamenti J.P."/>
            <person name="Herman A."/>
            <person name="Mangelson H."/>
            <person name="Liachko I."/>
            <person name="Sullivan S."/>
            <person name="Sone E.D."/>
            <person name="Koren S."/>
            <person name="Silverstein K.A.T."/>
            <person name="Beckman K.B."/>
            <person name="Gohl D.M."/>
        </authorList>
    </citation>
    <scope>NUCLEOTIDE SEQUENCE</scope>
    <source>
        <strain evidence="1">Duluth1</strain>
        <tissue evidence="1">Whole animal</tissue>
    </source>
</reference>
<protein>
    <submittedName>
        <fullName evidence="1">Uncharacterized protein</fullName>
    </submittedName>
</protein>
<gene>
    <name evidence="1" type="ORF">DPMN_036605</name>
</gene>
<name>A0A9D4MDV4_DREPO</name>
<evidence type="ECO:0000313" key="1">
    <source>
        <dbReference type="EMBL" id="KAH3873371.1"/>
    </source>
</evidence>
<dbReference type="AlphaFoldDB" id="A0A9D4MDV4"/>
<organism evidence="1 2">
    <name type="scientific">Dreissena polymorpha</name>
    <name type="common">Zebra mussel</name>
    <name type="synonym">Mytilus polymorpha</name>
    <dbReference type="NCBI Taxonomy" id="45954"/>
    <lineage>
        <taxon>Eukaryota</taxon>
        <taxon>Metazoa</taxon>
        <taxon>Spiralia</taxon>
        <taxon>Lophotrochozoa</taxon>
        <taxon>Mollusca</taxon>
        <taxon>Bivalvia</taxon>
        <taxon>Autobranchia</taxon>
        <taxon>Heteroconchia</taxon>
        <taxon>Euheterodonta</taxon>
        <taxon>Imparidentia</taxon>
        <taxon>Neoheterodontei</taxon>
        <taxon>Myida</taxon>
        <taxon>Dreissenoidea</taxon>
        <taxon>Dreissenidae</taxon>
        <taxon>Dreissena</taxon>
    </lineage>
</organism>
<dbReference type="EMBL" id="JAIWYP010000002">
    <property type="protein sequence ID" value="KAH3873371.1"/>
    <property type="molecule type" value="Genomic_DNA"/>
</dbReference>